<dbReference type="Proteomes" id="UP000619788">
    <property type="component" value="Unassembled WGS sequence"/>
</dbReference>
<protein>
    <submittedName>
        <fullName evidence="2">Uncharacterized protein</fullName>
    </submittedName>
</protein>
<reference evidence="2 3" key="1">
    <citation type="submission" date="2021-01" db="EMBL/GenBank/DDBJ databases">
        <title>Whole genome shotgun sequence of Planobispora siamensis NBRC 107568.</title>
        <authorList>
            <person name="Komaki H."/>
            <person name="Tamura T."/>
        </authorList>
    </citation>
    <scope>NUCLEOTIDE SEQUENCE [LARGE SCALE GENOMIC DNA]</scope>
    <source>
        <strain evidence="2 3">NBRC 107568</strain>
    </source>
</reference>
<comment type="caution">
    <text evidence="2">The sequence shown here is derived from an EMBL/GenBank/DDBJ whole genome shotgun (WGS) entry which is preliminary data.</text>
</comment>
<organism evidence="2 3">
    <name type="scientific">Planobispora siamensis</name>
    <dbReference type="NCBI Taxonomy" id="936338"/>
    <lineage>
        <taxon>Bacteria</taxon>
        <taxon>Bacillati</taxon>
        <taxon>Actinomycetota</taxon>
        <taxon>Actinomycetes</taxon>
        <taxon>Streptosporangiales</taxon>
        <taxon>Streptosporangiaceae</taxon>
        <taxon>Planobispora</taxon>
    </lineage>
</organism>
<accession>A0A8J3WJ02</accession>
<evidence type="ECO:0000313" key="2">
    <source>
        <dbReference type="EMBL" id="GIH90242.1"/>
    </source>
</evidence>
<sequence>MWEAGVRPLPEGSKWHASPPVNPRRVNIARISLTALLAGVLAGCTYTVEADLTADAASPEKTKAPGTFAEPFPDRLFTMDRVSVVPAAGDAVIPDGPSHKAAGQQLTVTYRSGEGPTAGQQVTATGAQAQVSDLKAALDWLTEKAGTPAGAKTGWVPVSPGVSPAAAACQNLAEGEGTRCYWVDADTVGFLHMSKEAAPYIPFGKTRIALEDLEEK</sequence>
<name>A0A8J3WJ02_9ACTN</name>
<proteinExistence type="predicted"/>
<dbReference type="EMBL" id="BOOJ01000009">
    <property type="protein sequence ID" value="GIH90242.1"/>
    <property type="molecule type" value="Genomic_DNA"/>
</dbReference>
<evidence type="ECO:0000256" key="1">
    <source>
        <dbReference type="SAM" id="MobiDB-lite"/>
    </source>
</evidence>
<evidence type="ECO:0000313" key="3">
    <source>
        <dbReference type="Proteomes" id="UP000619788"/>
    </source>
</evidence>
<feature type="region of interest" description="Disordered" evidence="1">
    <location>
        <begin position="1"/>
        <end position="21"/>
    </location>
</feature>
<gene>
    <name evidence="2" type="ORF">Psi01_08720</name>
</gene>
<keyword evidence="3" id="KW-1185">Reference proteome</keyword>
<dbReference type="AlphaFoldDB" id="A0A8J3WJ02"/>